<reference evidence="2" key="1">
    <citation type="submission" date="2024-05" db="EMBL/GenBank/DDBJ databases">
        <title>Alkalihalobacillus sp. strain MEB203 novel alkaliphilic bacterium from Lonar Lake, India.</title>
        <authorList>
            <person name="Joshi A."/>
            <person name="Thite S."/>
            <person name="Mengade P."/>
        </authorList>
    </citation>
    <scope>NUCLEOTIDE SEQUENCE</scope>
    <source>
        <strain evidence="2">MEB 203</strain>
    </source>
</reference>
<comment type="caution">
    <text evidence="2">The sequence shown here is derived from an EMBL/GenBank/DDBJ whole genome shotgun (WGS) entry which is preliminary data.</text>
</comment>
<dbReference type="Pfam" id="PF00381">
    <property type="entry name" value="PTS-HPr"/>
    <property type="match status" value="1"/>
</dbReference>
<dbReference type="RefSeq" id="WP_275117783.1">
    <property type="nucleotide sequence ID" value="NZ_JAOTPO010000003.1"/>
</dbReference>
<keyword evidence="3" id="KW-1185">Reference proteome</keyword>
<dbReference type="InterPro" id="IPR000032">
    <property type="entry name" value="HPr-like"/>
</dbReference>
<protein>
    <submittedName>
        <fullName evidence="2">HPr family phosphocarrier protein</fullName>
    </submittedName>
</protein>
<dbReference type="Proteomes" id="UP001148125">
    <property type="component" value="Unassembled WGS sequence"/>
</dbReference>
<evidence type="ECO:0000313" key="2">
    <source>
        <dbReference type="EMBL" id="MDE5413173.1"/>
    </source>
</evidence>
<feature type="domain" description="HPr" evidence="1">
    <location>
        <begin position="9"/>
        <end position="78"/>
    </location>
</feature>
<organism evidence="2 3">
    <name type="scientific">Alkalihalobacterium chitinilyticum</name>
    <dbReference type="NCBI Taxonomy" id="2980103"/>
    <lineage>
        <taxon>Bacteria</taxon>
        <taxon>Bacillati</taxon>
        <taxon>Bacillota</taxon>
        <taxon>Bacilli</taxon>
        <taxon>Bacillales</taxon>
        <taxon>Bacillaceae</taxon>
        <taxon>Alkalihalobacterium</taxon>
    </lineage>
</organism>
<proteinExistence type="predicted"/>
<sequence>MKLEKELIFPKGFTVRKVIELVTANERFASKIYFQTKSHQCNGKSMLGLMSFMLMTTIGESYIISVEGEDAEKVIQFWNKFVREIHENTTLSYWEEEGAQTVQEAMCQSISFWNSSVRSVAQSYLKPGKKEI</sequence>
<accession>A0ABT5VFE4</accession>
<evidence type="ECO:0000259" key="1">
    <source>
        <dbReference type="Pfam" id="PF00381"/>
    </source>
</evidence>
<gene>
    <name evidence="2" type="ORF">N7Z68_07220</name>
</gene>
<evidence type="ECO:0000313" key="3">
    <source>
        <dbReference type="Proteomes" id="UP001148125"/>
    </source>
</evidence>
<name>A0ABT5VFE4_9BACI</name>
<dbReference type="SUPFAM" id="SSF55594">
    <property type="entry name" value="HPr-like"/>
    <property type="match status" value="1"/>
</dbReference>
<dbReference type="Gene3D" id="3.30.1340.10">
    <property type="entry name" value="HPr-like"/>
    <property type="match status" value="1"/>
</dbReference>
<dbReference type="EMBL" id="JAOTPO010000003">
    <property type="protein sequence ID" value="MDE5413173.1"/>
    <property type="molecule type" value="Genomic_DNA"/>
</dbReference>
<dbReference type="InterPro" id="IPR035895">
    <property type="entry name" value="HPr-like_sf"/>
</dbReference>